<dbReference type="Pfam" id="PF05405">
    <property type="entry name" value="Mt_ATP-synt_B"/>
    <property type="match status" value="1"/>
</dbReference>
<keyword evidence="8" id="KW-0812">Transmembrane</keyword>
<geneLocation type="mitochondrion" evidence="9"/>
<dbReference type="GO" id="GO:0031966">
    <property type="term" value="C:mitochondrial membrane"/>
    <property type="evidence" value="ECO:0007669"/>
    <property type="project" value="UniProtKB-SubCell"/>
</dbReference>
<evidence type="ECO:0000313" key="9">
    <source>
        <dbReference type="EMBL" id="APX55285.1"/>
    </source>
</evidence>
<dbReference type="EMBL" id="MT211883">
    <property type="protein sequence ID" value="QJF58214.1"/>
    <property type="molecule type" value="Genomic_DNA"/>
</dbReference>
<evidence type="ECO:0000256" key="1">
    <source>
        <dbReference type="ARBA" id="ARBA00004325"/>
    </source>
</evidence>
<evidence type="ECO:0000256" key="2">
    <source>
        <dbReference type="ARBA" id="ARBA00022448"/>
    </source>
</evidence>
<evidence type="ECO:0000256" key="3">
    <source>
        <dbReference type="ARBA" id="ARBA00022547"/>
    </source>
</evidence>
<keyword evidence="7 8" id="KW-0472">Membrane</keyword>
<dbReference type="GO" id="GO:0045259">
    <property type="term" value="C:proton-transporting ATP synthase complex"/>
    <property type="evidence" value="ECO:0007669"/>
    <property type="project" value="UniProtKB-KW"/>
</dbReference>
<name>A0A343AYU7_COROI</name>
<keyword evidence="6 9" id="KW-0496">Mitochondrion</keyword>
<keyword evidence="2" id="KW-0813">Transport</keyword>
<evidence type="ECO:0000313" key="10">
    <source>
        <dbReference type="EMBL" id="QJF58214.1"/>
    </source>
</evidence>
<protein>
    <submittedName>
        <fullName evidence="9">ATP synthase B chain</fullName>
    </submittedName>
    <submittedName>
        <fullName evidence="10">ATP synthase B subunit</fullName>
    </submittedName>
</protein>
<reference evidence="9" key="1">
    <citation type="journal article" date="2016" name="Mitochondrial DNA Part B Resour">
        <title>Complete mitochondrial genome of the geniculate calcified red alga, Corallina officinalis (Corallinales, Rhodophyta).</title>
        <authorList>
            <person name="Williamson C.J."/>
            <person name="Yesson C."/>
            <person name="Briscoe A.G."/>
            <person name="Brodie J."/>
        </authorList>
    </citation>
    <scope>NUCLEOTIDE SEQUENCE</scope>
</reference>
<dbReference type="AlphaFoldDB" id="A0A343AYU7"/>
<reference evidence="10" key="2">
    <citation type="submission" date="2020-03" db="EMBL/GenBank/DDBJ databases">
        <title>Mitochondrial and Plastid genome variability of Corallina officinalis (Corallinales, Rhodophyta).</title>
        <authorList>
            <person name="Yesson C."/>
            <person name="Bian X."/>
            <person name="Williamson C."/>
            <person name="Briscoe A.G."/>
            <person name="Brodie J."/>
        </authorList>
    </citation>
    <scope>NUCLEOTIDE SEQUENCE</scope>
</reference>
<feature type="transmembrane region" description="Helical" evidence="8">
    <location>
        <begin position="27"/>
        <end position="44"/>
    </location>
</feature>
<keyword evidence="5" id="KW-0406">Ion transport</keyword>
<proteinExistence type="predicted"/>
<organism evidence="9">
    <name type="scientific">Corallina officinalis</name>
    <name type="common">Coral seaweed</name>
    <dbReference type="NCBI Taxonomy" id="35170"/>
    <lineage>
        <taxon>Eukaryota</taxon>
        <taxon>Rhodophyta</taxon>
        <taxon>Florideophyceae</taxon>
        <taxon>Corallinophycidae</taxon>
        <taxon>Corallinales</taxon>
        <taxon>Corallinaceae</taxon>
        <taxon>Corallinoideae</taxon>
        <taxon>Corallina</taxon>
    </lineage>
</organism>
<dbReference type="InterPro" id="IPR008688">
    <property type="entry name" value="ATP_synth_Bsub_B/MI25"/>
</dbReference>
<evidence type="ECO:0000256" key="8">
    <source>
        <dbReference type="SAM" id="Phobius"/>
    </source>
</evidence>
<dbReference type="GeneID" id="31082427"/>
<dbReference type="GO" id="GO:0015986">
    <property type="term" value="P:proton motive force-driven ATP synthesis"/>
    <property type="evidence" value="ECO:0007669"/>
    <property type="project" value="InterPro"/>
</dbReference>
<dbReference type="RefSeq" id="YP_009348175.1">
    <property type="nucleotide sequence ID" value="NC_033904.1"/>
</dbReference>
<dbReference type="EMBL" id="KU641510">
    <property type="protein sequence ID" value="APX55285.1"/>
    <property type="molecule type" value="Genomic_DNA"/>
</dbReference>
<evidence type="ECO:0000256" key="5">
    <source>
        <dbReference type="ARBA" id="ARBA00023065"/>
    </source>
</evidence>
<keyword evidence="4" id="KW-0375">Hydrogen ion transport</keyword>
<dbReference type="GO" id="GO:0015078">
    <property type="term" value="F:proton transmembrane transporter activity"/>
    <property type="evidence" value="ECO:0007669"/>
    <property type="project" value="InterPro"/>
</dbReference>
<keyword evidence="8" id="KW-1133">Transmembrane helix</keyword>
<comment type="subcellular location">
    <subcellularLocation>
        <location evidence="1">Mitochondrion membrane</location>
    </subcellularLocation>
</comment>
<gene>
    <name evidence="9" type="primary">ymf39</name>
</gene>
<sequence length="185" mass="21673">MINILLILFLFIFLSYKNILLLNEESLILLCFITFVSLILNKFGTTITTSLTSQSKNIEIVLKQSLEQFSTLLHKFLLLNQKPKKLISKFHKLGDYYYNLVSVLGNKLPKYKELQLNTAYKNRLVFLNKVEQQTIKLLAVIIVKKLAKIIKLKQFYSSNLKINYFLCLKSINLREYIHLIIPNNK</sequence>
<keyword evidence="3" id="KW-0138">CF(0)</keyword>
<evidence type="ECO:0000256" key="6">
    <source>
        <dbReference type="ARBA" id="ARBA00023128"/>
    </source>
</evidence>
<evidence type="ECO:0000256" key="7">
    <source>
        <dbReference type="ARBA" id="ARBA00023136"/>
    </source>
</evidence>
<evidence type="ECO:0000256" key="4">
    <source>
        <dbReference type="ARBA" id="ARBA00022781"/>
    </source>
</evidence>
<accession>A0A343AYU7</accession>